<reference evidence="3 4" key="1">
    <citation type="journal article" date="2019" name="Int. J. Syst. Evol. Microbiol.">
        <title>The Global Catalogue of Microorganisms (GCM) 10K type strain sequencing project: providing services to taxonomists for standard genome sequencing and annotation.</title>
        <authorList>
            <consortium name="The Broad Institute Genomics Platform"/>
            <consortium name="The Broad Institute Genome Sequencing Center for Infectious Disease"/>
            <person name="Wu L."/>
            <person name="Ma J."/>
        </authorList>
    </citation>
    <scope>NUCLEOTIDE SEQUENCE [LARGE SCALE GENOMIC DNA]</scope>
    <source>
        <strain evidence="3 4">JCM 14942</strain>
    </source>
</reference>
<dbReference type="EMBL" id="BAAAOR010000014">
    <property type="protein sequence ID" value="GAA1513389.1"/>
    <property type="molecule type" value="Genomic_DNA"/>
</dbReference>
<organism evidence="3 4">
    <name type="scientific">Nocardioides humi</name>
    <dbReference type="NCBI Taxonomy" id="449461"/>
    <lineage>
        <taxon>Bacteria</taxon>
        <taxon>Bacillati</taxon>
        <taxon>Actinomycetota</taxon>
        <taxon>Actinomycetes</taxon>
        <taxon>Propionibacteriales</taxon>
        <taxon>Nocardioidaceae</taxon>
        <taxon>Nocardioides</taxon>
    </lineage>
</organism>
<feature type="region of interest" description="Disordered" evidence="1">
    <location>
        <begin position="186"/>
        <end position="205"/>
    </location>
</feature>
<gene>
    <name evidence="3" type="ORF">GCM10009788_17330</name>
</gene>
<feature type="domain" description="N,N-dimethylformamidase beta subunit-like C-terminal" evidence="2">
    <location>
        <begin position="60"/>
        <end position="507"/>
    </location>
</feature>
<accession>A0ABN2A8U3</accession>
<dbReference type="RefSeq" id="WP_141005296.1">
    <property type="nucleotide sequence ID" value="NZ_BAAAOR010000014.1"/>
</dbReference>
<evidence type="ECO:0000313" key="4">
    <source>
        <dbReference type="Proteomes" id="UP001500842"/>
    </source>
</evidence>
<name>A0ABN2A8U3_9ACTN</name>
<evidence type="ECO:0000256" key="1">
    <source>
        <dbReference type="SAM" id="MobiDB-lite"/>
    </source>
</evidence>
<dbReference type="InterPro" id="IPR046540">
    <property type="entry name" value="DMFA2_C"/>
</dbReference>
<dbReference type="Proteomes" id="UP001500842">
    <property type="component" value="Unassembled WGS sequence"/>
</dbReference>
<dbReference type="Pfam" id="PF20254">
    <property type="entry name" value="DMFA2_C"/>
    <property type="match status" value="1"/>
</dbReference>
<evidence type="ECO:0000259" key="2">
    <source>
        <dbReference type="Pfam" id="PF20254"/>
    </source>
</evidence>
<keyword evidence="4" id="KW-1185">Reference proteome</keyword>
<comment type="caution">
    <text evidence="3">The sequence shown here is derived from an EMBL/GenBank/DDBJ whole genome shotgun (WGS) entry which is preliminary data.</text>
</comment>
<sequence>MSTARYAWSIPGFPVERPGADPANPEIWCYADRYSYLPGEEVALSVHTTAPSYDVRVVRDGAEPVEVWSAADLPGVAHPTPEDAYAVGCGWPVAVRIPVGPDWPSGFYLVVVGIEVDGRRHEREGFFVVRAPRPSADIALVLTTGTLAAYNDWGGANHYRGLGDDPYADIPAPVLSSRRPVARGMLRLPPGAPRNANPATPGPGYRPRHPTYEWAITHGYSRHHSDAFWATYERHFVVWAERHGYRLDFLTQQDLHDDPAALEGYRCAVFVGHDEYWTWEMRDVVDRFVDAGGGVARFAGNYVWQVRLDDEGRQTCYKDPRLDPLLATDPTRVTTTWDAPFVGRPGARTMGLTGLGGAYARYGATTPRSSGGYTVYRPEHWALAGTDLFYGDVFGAAPVCVAAFEVDGVDYTFRHGLPYATGTDGAPEDLTIVAMAPAVLGETDRWDGEVPIGAPLAEMRDLVAAVWGDDVPERFATGYGAGMVASFRRGAGEVFNAGTTEWVSGLVHHDPFTEQITHNVLRRFTGQQEESR</sequence>
<evidence type="ECO:0000313" key="3">
    <source>
        <dbReference type="EMBL" id="GAA1513389.1"/>
    </source>
</evidence>
<proteinExistence type="predicted"/>
<protein>
    <recommendedName>
        <fullName evidence="2">N,N-dimethylformamidase beta subunit-like C-terminal domain-containing protein</fullName>
    </recommendedName>
</protein>